<evidence type="ECO:0000313" key="2">
    <source>
        <dbReference type="EMBL" id="SMY30101.1"/>
    </source>
</evidence>
<feature type="region of interest" description="Disordered" evidence="1">
    <location>
        <begin position="20"/>
        <end position="48"/>
    </location>
</feature>
<evidence type="ECO:0000313" key="3">
    <source>
        <dbReference type="Proteomes" id="UP000215453"/>
    </source>
</evidence>
<gene>
    <name evidence="2" type="ORF">ZT1A5_G11551</name>
</gene>
<dbReference type="EMBL" id="LT882689">
    <property type="protein sequence ID" value="SMY30101.1"/>
    <property type="molecule type" value="Genomic_DNA"/>
</dbReference>
<protein>
    <submittedName>
        <fullName evidence="2">Uncharacterized protein</fullName>
    </submittedName>
</protein>
<dbReference type="AlphaFoldDB" id="A0A1Y6M4W0"/>
<evidence type="ECO:0000256" key="1">
    <source>
        <dbReference type="SAM" id="MobiDB-lite"/>
    </source>
</evidence>
<organism evidence="2 3">
    <name type="scientific">Zymoseptoria tritici ST99CH_1A5</name>
    <dbReference type="NCBI Taxonomy" id="1276529"/>
    <lineage>
        <taxon>Eukaryota</taxon>
        <taxon>Fungi</taxon>
        <taxon>Dikarya</taxon>
        <taxon>Ascomycota</taxon>
        <taxon>Pezizomycotina</taxon>
        <taxon>Dothideomycetes</taxon>
        <taxon>Dothideomycetidae</taxon>
        <taxon>Mycosphaerellales</taxon>
        <taxon>Mycosphaerellaceae</taxon>
        <taxon>Zymoseptoria</taxon>
    </lineage>
</organism>
<reference evidence="2 3" key="1">
    <citation type="submission" date="2016-10" db="EMBL/GenBank/DDBJ databases">
        <authorList>
            <person name="Varghese N."/>
        </authorList>
    </citation>
    <scope>NUCLEOTIDE SEQUENCE [LARGE SCALE GENOMIC DNA]</scope>
</reference>
<feature type="compositionally biased region" description="Basic and acidic residues" evidence="1">
    <location>
        <begin position="87"/>
        <end position="100"/>
    </location>
</feature>
<accession>A0A1Y6M4W0</accession>
<sequence>MYRSWERSCGYRRDLFRDADWRDGPRKDYEPTAEPSVPEPPDDDTGIAGSFRLYKRAARASLENGPLLPTQTAQLQGLSDSTPPSRDNFRSGKDVDMFSA</sequence>
<dbReference type="Proteomes" id="UP000215453">
    <property type="component" value="Chromosome 14"/>
</dbReference>
<feature type="compositionally biased region" description="Basic and acidic residues" evidence="1">
    <location>
        <begin position="20"/>
        <end position="30"/>
    </location>
</feature>
<name>A0A1Y6M4W0_ZYMTR</name>
<feature type="compositionally biased region" description="Polar residues" evidence="1">
    <location>
        <begin position="69"/>
        <end position="85"/>
    </location>
</feature>
<feature type="region of interest" description="Disordered" evidence="1">
    <location>
        <begin position="62"/>
        <end position="100"/>
    </location>
</feature>
<proteinExistence type="predicted"/>